<dbReference type="InterPro" id="IPR005288">
    <property type="entry name" value="NadB"/>
</dbReference>
<dbReference type="SUPFAM" id="SSF46977">
    <property type="entry name" value="Succinate dehydrogenase/fumarate reductase flavoprotein C-terminal domain"/>
    <property type="match status" value="1"/>
</dbReference>
<evidence type="ECO:0000313" key="15">
    <source>
        <dbReference type="EMBL" id="MDQ0167602.1"/>
    </source>
</evidence>
<keyword evidence="6 12" id="KW-0285">Flavoprotein</keyword>
<dbReference type="SUPFAM" id="SSF56425">
    <property type="entry name" value="Succinate dehydrogenase/fumarate reductase flavoprotein, catalytic domain"/>
    <property type="match status" value="1"/>
</dbReference>
<comment type="pathway">
    <text evidence="2 12">Cofactor biosynthesis; NAD(+) biosynthesis; iminoaspartate from L-aspartate (oxidase route): step 1/1.</text>
</comment>
<dbReference type="Gene3D" id="1.20.58.100">
    <property type="entry name" value="Fumarate reductase/succinate dehydrogenase flavoprotein-like, C-terminal domain"/>
    <property type="match status" value="1"/>
</dbReference>
<keyword evidence="8 12" id="KW-0274">FAD</keyword>
<dbReference type="PANTHER" id="PTHR42716:SF2">
    <property type="entry name" value="L-ASPARTATE OXIDASE, CHLOROPLASTIC"/>
    <property type="match status" value="1"/>
</dbReference>
<dbReference type="Gene3D" id="3.90.700.10">
    <property type="entry name" value="Succinate dehydrogenase/fumarate reductase flavoprotein, catalytic domain"/>
    <property type="match status" value="1"/>
</dbReference>
<dbReference type="PRINTS" id="PR00368">
    <property type="entry name" value="FADPNR"/>
</dbReference>
<dbReference type="InterPro" id="IPR036188">
    <property type="entry name" value="FAD/NAD-bd_sf"/>
</dbReference>
<keyword evidence="9 12" id="KW-0560">Oxidoreductase</keyword>
<dbReference type="NCBIfam" id="TIGR00551">
    <property type="entry name" value="nadB"/>
    <property type="match status" value="1"/>
</dbReference>
<evidence type="ECO:0000256" key="6">
    <source>
        <dbReference type="ARBA" id="ARBA00022630"/>
    </source>
</evidence>
<feature type="domain" description="Fumarate reductase/succinate dehydrogenase flavoprotein-like C-terminal" evidence="14">
    <location>
        <begin position="445"/>
        <end position="549"/>
    </location>
</feature>
<comment type="catalytic activity">
    <reaction evidence="10">
        <text>L-aspartate + O2 = iminosuccinate + H2O2</text>
        <dbReference type="Rhea" id="RHEA:25876"/>
        <dbReference type="ChEBI" id="CHEBI:15379"/>
        <dbReference type="ChEBI" id="CHEBI:16240"/>
        <dbReference type="ChEBI" id="CHEBI:29991"/>
        <dbReference type="ChEBI" id="CHEBI:77875"/>
        <dbReference type="EC" id="1.4.3.16"/>
    </reaction>
    <physiologicalReaction direction="left-to-right" evidence="10">
        <dbReference type="Rhea" id="RHEA:25877"/>
    </physiologicalReaction>
</comment>
<dbReference type="RefSeq" id="WP_307396648.1">
    <property type="nucleotide sequence ID" value="NZ_BAAADK010000008.1"/>
</dbReference>
<protein>
    <recommendedName>
        <fullName evidence="5 11">L-aspartate oxidase</fullName>
        <ecNumber evidence="4 11">1.4.3.16</ecNumber>
    </recommendedName>
</protein>
<evidence type="ECO:0000256" key="8">
    <source>
        <dbReference type="ARBA" id="ARBA00022827"/>
    </source>
</evidence>
<keyword evidence="7 12" id="KW-0662">Pyridine nucleotide biosynthesis</keyword>
<evidence type="ECO:0000256" key="10">
    <source>
        <dbReference type="ARBA" id="ARBA00048305"/>
    </source>
</evidence>
<evidence type="ECO:0000256" key="11">
    <source>
        <dbReference type="NCBIfam" id="TIGR00551"/>
    </source>
</evidence>
<dbReference type="Pfam" id="PF02910">
    <property type="entry name" value="Succ_DH_flav_C"/>
    <property type="match status" value="1"/>
</dbReference>
<dbReference type="InterPro" id="IPR027477">
    <property type="entry name" value="Succ_DH/fumarate_Rdtase_cat_sf"/>
</dbReference>
<evidence type="ECO:0000259" key="14">
    <source>
        <dbReference type="Pfam" id="PF02910"/>
    </source>
</evidence>
<evidence type="ECO:0000259" key="13">
    <source>
        <dbReference type="Pfam" id="PF00890"/>
    </source>
</evidence>
<evidence type="ECO:0000256" key="2">
    <source>
        <dbReference type="ARBA" id="ARBA00004950"/>
    </source>
</evidence>
<dbReference type="PANTHER" id="PTHR42716">
    <property type="entry name" value="L-ASPARTATE OXIDASE"/>
    <property type="match status" value="1"/>
</dbReference>
<dbReference type="SUPFAM" id="SSF51905">
    <property type="entry name" value="FAD/NAD(P)-binding domain"/>
    <property type="match status" value="1"/>
</dbReference>
<comment type="caution">
    <text evidence="15">The sequence shown here is derived from an EMBL/GenBank/DDBJ whole genome shotgun (WGS) entry which is preliminary data.</text>
</comment>
<keyword evidence="16" id="KW-1185">Reference proteome</keyword>
<dbReference type="InterPro" id="IPR037099">
    <property type="entry name" value="Fum_R/Succ_DH_flav-like_C_sf"/>
</dbReference>
<evidence type="ECO:0000313" key="16">
    <source>
        <dbReference type="Proteomes" id="UP001235840"/>
    </source>
</evidence>
<evidence type="ECO:0000256" key="7">
    <source>
        <dbReference type="ARBA" id="ARBA00022642"/>
    </source>
</evidence>
<reference evidence="15 16" key="1">
    <citation type="submission" date="2023-07" db="EMBL/GenBank/DDBJ databases">
        <title>Genomic Encyclopedia of Type Strains, Phase IV (KMG-IV): sequencing the most valuable type-strain genomes for metagenomic binning, comparative biology and taxonomic classification.</title>
        <authorList>
            <person name="Goeker M."/>
        </authorList>
    </citation>
    <scope>NUCLEOTIDE SEQUENCE [LARGE SCALE GENOMIC DNA]</scope>
    <source>
        <strain evidence="15 16">DSM 12751</strain>
    </source>
</reference>
<dbReference type="GO" id="GO:0008734">
    <property type="term" value="F:L-aspartate oxidase activity"/>
    <property type="evidence" value="ECO:0007669"/>
    <property type="project" value="UniProtKB-EC"/>
</dbReference>
<comment type="subcellular location">
    <subcellularLocation>
        <location evidence="12">Cytoplasm</location>
    </subcellularLocation>
</comment>
<dbReference type="EMBL" id="JAUSTY010000017">
    <property type="protein sequence ID" value="MDQ0167602.1"/>
    <property type="molecule type" value="Genomic_DNA"/>
</dbReference>
<dbReference type="InterPro" id="IPR003953">
    <property type="entry name" value="FAD-dep_OxRdtase_2_FAD-bd"/>
</dbReference>
<proteinExistence type="inferred from homology"/>
<evidence type="ECO:0000256" key="4">
    <source>
        <dbReference type="ARBA" id="ARBA00012173"/>
    </source>
</evidence>
<dbReference type="Gene3D" id="3.50.50.60">
    <property type="entry name" value="FAD/NAD(P)-binding domain"/>
    <property type="match status" value="1"/>
</dbReference>
<name>A0ABT9W2Y2_9BACI</name>
<organism evidence="15 16">
    <name type="scientific">Caldalkalibacillus horti</name>
    <dbReference type="NCBI Taxonomy" id="77523"/>
    <lineage>
        <taxon>Bacteria</taxon>
        <taxon>Bacillati</taxon>
        <taxon>Bacillota</taxon>
        <taxon>Bacilli</taxon>
        <taxon>Bacillales</taxon>
        <taxon>Bacillaceae</taxon>
        <taxon>Caldalkalibacillus</taxon>
    </lineage>
</organism>
<sequence length="552" mass="61879">MLPRFIYTYDEDIQTHHTNCVIVGGGIAGLYTALTLDQRLHITLITKDRLEESNTSRAQGGMAAVFSELDSFNQHISDTLLAGAGLCDAGSVQILVSEGPDRVRDLIRLGVQFDLKDGQLALTQEGAHTHRRILHAHGDATGAEVVRGLVEQVRQRKNITLLEHTHVLDLHTEKDVCQGVFILTQKDHIQRIKAQATILATGGIGQLYLNTSNPEGATGDGIALAFRAGAHIQDMEFVQFHPTVLKHRGAPTFLISEAVRGEGGVLRNSQGERFMPKAHELAELAPRDVVTRAIVNEMEQTNHPAVYLDMTHASEGQLQQRFPTIFKTLQQFGLNMAQDWIPVAPAAHYLMGGILTDEHGESTVKSLYACGEVASTGVHGANRLASNSLTEAIVYGYRIAKHIEQQWDKPKEYKDAKHINKEIQQGTFEEIHQDVGNRTEDIGALKDEMQRYVGVRRTGSSLQQFVERCQEKLLSLHHLDTALNRQEIMWRNMLTCSMLIARSALLREESRGGHYRNDFPRRNDEQYRRHHILYFDHPTGQVKGRWVNVTSK</sequence>
<dbReference type="InterPro" id="IPR015939">
    <property type="entry name" value="Fum_Rdtase/Succ_DH_flav-like_C"/>
</dbReference>
<dbReference type="Proteomes" id="UP001235840">
    <property type="component" value="Unassembled WGS sequence"/>
</dbReference>
<evidence type="ECO:0000256" key="5">
    <source>
        <dbReference type="ARBA" id="ARBA00021901"/>
    </source>
</evidence>
<comment type="similarity">
    <text evidence="3 12">Belongs to the FAD-dependent oxidoreductase 2 family. NadB subfamily.</text>
</comment>
<dbReference type="Pfam" id="PF00890">
    <property type="entry name" value="FAD_binding_2"/>
    <property type="match status" value="1"/>
</dbReference>
<evidence type="ECO:0000256" key="1">
    <source>
        <dbReference type="ARBA" id="ARBA00001974"/>
    </source>
</evidence>
<gene>
    <name evidence="15" type="ORF">J2S11_003527</name>
</gene>
<evidence type="ECO:0000256" key="9">
    <source>
        <dbReference type="ARBA" id="ARBA00023002"/>
    </source>
</evidence>
<evidence type="ECO:0000256" key="12">
    <source>
        <dbReference type="RuleBase" id="RU362049"/>
    </source>
</evidence>
<comment type="function">
    <text evidence="12">Catalyzes the oxidation of L-aspartate to iminoaspartate.</text>
</comment>
<dbReference type="PIRSF" id="PIRSF000171">
    <property type="entry name" value="SDHA_APRA_LASPO"/>
    <property type="match status" value="1"/>
</dbReference>
<accession>A0ABT9W2Y2</accession>
<evidence type="ECO:0000256" key="3">
    <source>
        <dbReference type="ARBA" id="ARBA00008562"/>
    </source>
</evidence>
<feature type="domain" description="FAD-dependent oxidoreductase 2 FAD-binding" evidence="13">
    <location>
        <begin position="21"/>
        <end position="389"/>
    </location>
</feature>
<comment type="cofactor">
    <cofactor evidence="1 12">
        <name>FAD</name>
        <dbReference type="ChEBI" id="CHEBI:57692"/>
    </cofactor>
</comment>
<dbReference type="EC" id="1.4.3.16" evidence="4 11"/>
<dbReference type="NCBIfam" id="NF005701">
    <property type="entry name" value="PRK07512.1"/>
    <property type="match status" value="1"/>
</dbReference>